<dbReference type="EMBL" id="CP144540">
    <property type="protein sequence ID" value="WWC65643.1"/>
    <property type="molecule type" value="Genomic_DNA"/>
</dbReference>
<dbReference type="Proteomes" id="UP000078595">
    <property type="component" value="Chromosome 11"/>
</dbReference>
<feature type="region of interest" description="Disordered" evidence="1">
    <location>
        <begin position="76"/>
        <end position="163"/>
    </location>
</feature>
<organism evidence="3">
    <name type="scientific">Kwoniella dejecticola CBS 10117</name>
    <dbReference type="NCBI Taxonomy" id="1296121"/>
    <lineage>
        <taxon>Eukaryota</taxon>
        <taxon>Fungi</taxon>
        <taxon>Dikarya</taxon>
        <taxon>Basidiomycota</taxon>
        <taxon>Agaricomycotina</taxon>
        <taxon>Tremellomycetes</taxon>
        <taxon>Tremellales</taxon>
        <taxon>Cryptococcaceae</taxon>
        <taxon>Kwoniella</taxon>
    </lineage>
</organism>
<name>A0A1A5ZXW2_9TREE</name>
<keyword evidence="2" id="KW-0472">Membrane</keyword>
<accession>A0A1A5ZXW2</accession>
<evidence type="ECO:0000256" key="1">
    <source>
        <dbReference type="SAM" id="MobiDB-lite"/>
    </source>
</evidence>
<gene>
    <name evidence="3" type="ORF">I303_07410</name>
    <name evidence="4" type="ORF">I303_108263</name>
</gene>
<reference evidence="4" key="3">
    <citation type="submission" date="2024-02" db="EMBL/GenBank/DDBJ databases">
        <title>Comparative genomics of Cryptococcus and Kwoniella reveals pathogenesis evolution and contrasting modes of karyotype evolution via chromosome fusion or intercentromeric recombination.</title>
        <authorList>
            <person name="Coelho M.A."/>
            <person name="David-Palma M."/>
            <person name="Shea T."/>
            <person name="Bowers K."/>
            <person name="McGinley-Smith S."/>
            <person name="Mohammad A.W."/>
            <person name="Gnirke A."/>
            <person name="Yurkov A.M."/>
            <person name="Nowrousian M."/>
            <person name="Sun S."/>
            <person name="Cuomo C.A."/>
            <person name="Heitman J."/>
        </authorList>
    </citation>
    <scope>NUCLEOTIDE SEQUENCE</scope>
    <source>
        <strain evidence="4">CBS 10117</strain>
    </source>
</reference>
<protein>
    <submittedName>
        <fullName evidence="3">Uncharacterized protein</fullName>
    </submittedName>
</protein>
<dbReference type="VEuPathDB" id="FungiDB:I303_07410"/>
<feature type="transmembrane region" description="Helical" evidence="2">
    <location>
        <begin position="32"/>
        <end position="55"/>
    </location>
</feature>
<evidence type="ECO:0000313" key="5">
    <source>
        <dbReference type="Proteomes" id="UP000078595"/>
    </source>
</evidence>
<dbReference type="EMBL" id="KI894035">
    <property type="protein sequence ID" value="OBR82647.1"/>
    <property type="molecule type" value="Genomic_DNA"/>
</dbReference>
<evidence type="ECO:0000313" key="4">
    <source>
        <dbReference type="EMBL" id="WWC65643.1"/>
    </source>
</evidence>
<evidence type="ECO:0000256" key="2">
    <source>
        <dbReference type="SAM" id="Phobius"/>
    </source>
</evidence>
<evidence type="ECO:0000313" key="3">
    <source>
        <dbReference type="EMBL" id="OBR82647.1"/>
    </source>
</evidence>
<keyword evidence="2" id="KW-0812">Transmembrane</keyword>
<sequence length="163" mass="17613">MIVPDVGSSSASTTAIKRGTFEEGNSGLPLPALIAIPLFSVFIGLTIVFVAFSCIRNRRHQAVFKKTTEIPKIDLNSQPAGFEIDGDHQITPYPAPAHETSSSPSSYPMLNSDAARPLSLQPSLESRESAARPAHSRSPSQEALLRDEAIDLNDLHPPSYHPK</sequence>
<dbReference type="GeneID" id="28971109"/>
<keyword evidence="5" id="KW-1185">Reference proteome</keyword>
<reference evidence="4" key="2">
    <citation type="submission" date="2013-07" db="EMBL/GenBank/DDBJ databases">
        <authorList>
            <consortium name="The Broad Institute Genome Sequencing Platform"/>
            <person name="Cuomo C."/>
            <person name="Litvintseva A."/>
            <person name="Chen Y."/>
            <person name="Heitman J."/>
            <person name="Sun S."/>
            <person name="Springer D."/>
            <person name="Dromer F."/>
            <person name="Young S.K."/>
            <person name="Zeng Q."/>
            <person name="Gargeya S."/>
            <person name="Fitzgerald M."/>
            <person name="Abouelleil A."/>
            <person name="Alvarado L."/>
            <person name="Berlin A.M."/>
            <person name="Chapman S.B."/>
            <person name="Dewar J."/>
            <person name="Goldberg J."/>
            <person name="Griggs A."/>
            <person name="Gujja S."/>
            <person name="Hansen M."/>
            <person name="Howarth C."/>
            <person name="Imamovic A."/>
            <person name="Larimer J."/>
            <person name="McCowan C."/>
            <person name="Murphy C."/>
            <person name="Pearson M."/>
            <person name="Priest M."/>
            <person name="Roberts A."/>
            <person name="Saif S."/>
            <person name="Shea T."/>
            <person name="Sykes S."/>
            <person name="Wortman J."/>
            <person name="Nusbaum C."/>
            <person name="Birren B."/>
        </authorList>
    </citation>
    <scope>NUCLEOTIDE SEQUENCE</scope>
    <source>
        <strain evidence="4">CBS 10117</strain>
    </source>
</reference>
<feature type="compositionally biased region" description="Low complexity" evidence="1">
    <location>
        <begin position="131"/>
        <end position="140"/>
    </location>
</feature>
<proteinExistence type="predicted"/>
<dbReference type="AlphaFoldDB" id="A0A1A5ZXW2"/>
<reference evidence="3" key="1">
    <citation type="submission" date="2013-07" db="EMBL/GenBank/DDBJ databases">
        <title>The Genome Sequence of Cryptococcus dejecticola CBS10117.</title>
        <authorList>
            <consortium name="The Broad Institute Genome Sequencing Platform"/>
            <person name="Cuomo C."/>
            <person name="Litvintseva A."/>
            <person name="Chen Y."/>
            <person name="Heitman J."/>
            <person name="Sun S."/>
            <person name="Springer D."/>
            <person name="Dromer F."/>
            <person name="Young S.K."/>
            <person name="Zeng Q."/>
            <person name="Gargeya S."/>
            <person name="Fitzgerald M."/>
            <person name="Abouelleil A."/>
            <person name="Alvarado L."/>
            <person name="Berlin A.M."/>
            <person name="Chapman S.B."/>
            <person name="Dewar J."/>
            <person name="Goldberg J."/>
            <person name="Griggs A."/>
            <person name="Gujja S."/>
            <person name="Hansen M."/>
            <person name="Howarth C."/>
            <person name="Imamovic A."/>
            <person name="Larimer J."/>
            <person name="McCowan C."/>
            <person name="Murphy C."/>
            <person name="Pearson M."/>
            <person name="Priest M."/>
            <person name="Roberts A."/>
            <person name="Saif S."/>
            <person name="Shea T."/>
            <person name="Sykes S."/>
            <person name="Wortman J."/>
            <person name="Nusbaum C."/>
            <person name="Birren B."/>
        </authorList>
    </citation>
    <scope>NUCLEOTIDE SEQUENCE [LARGE SCALE GENOMIC DNA]</scope>
    <source>
        <strain evidence="3">CBS 10117</strain>
    </source>
</reference>
<dbReference type="KEGG" id="kdj:28971109"/>
<keyword evidence="2" id="KW-1133">Transmembrane helix</keyword>
<dbReference type="RefSeq" id="XP_018260489.1">
    <property type="nucleotide sequence ID" value="XM_018410679.1"/>
</dbReference>